<evidence type="ECO:0000256" key="1">
    <source>
        <dbReference type="ARBA" id="ARBA00004651"/>
    </source>
</evidence>
<dbReference type="GO" id="GO:0005886">
    <property type="term" value="C:plasma membrane"/>
    <property type="evidence" value="ECO:0007669"/>
    <property type="project" value="UniProtKB-SubCell"/>
</dbReference>
<evidence type="ECO:0000256" key="4">
    <source>
        <dbReference type="ARBA" id="ARBA00022692"/>
    </source>
</evidence>
<accession>A0A1H8QBX1</accession>
<comment type="subcellular location">
    <subcellularLocation>
        <location evidence="1">Cell membrane</location>
        <topology evidence="1">Multi-pass membrane protein</topology>
    </subcellularLocation>
</comment>
<keyword evidence="6 7" id="KW-0472">Membrane</keyword>
<dbReference type="InterPro" id="IPR048454">
    <property type="entry name" value="YetF_N"/>
</dbReference>
<dbReference type="PANTHER" id="PTHR34582">
    <property type="entry name" value="UPF0702 TRANSMEMBRANE PROTEIN YCAP"/>
    <property type="match status" value="1"/>
</dbReference>
<dbReference type="STRING" id="872970.SAMN04488134_108105"/>
<reference evidence="10 11" key="1">
    <citation type="submission" date="2016-10" db="EMBL/GenBank/DDBJ databases">
        <authorList>
            <person name="de Groot N.N."/>
        </authorList>
    </citation>
    <scope>NUCLEOTIDE SEQUENCE [LARGE SCALE GENOMIC DNA]</scope>
    <source>
        <strain evidence="10 11">CGMCC 1.10434</strain>
    </source>
</reference>
<organism evidence="10 11">
    <name type="scientific">Amphibacillus marinus</name>
    <dbReference type="NCBI Taxonomy" id="872970"/>
    <lineage>
        <taxon>Bacteria</taxon>
        <taxon>Bacillati</taxon>
        <taxon>Bacillota</taxon>
        <taxon>Bacilli</taxon>
        <taxon>Bacillales</taxon>
        <taxon>Bacillaceae</taxon>
        <taxon>Amphibacillus</taxon>
    </lineage>
</organism>
<feature type="domain" description="YetF C-terminal" evidence="8">
    <location>
        <begin position="80"/>
        <end position="214"/>
    </location>
</feature>
<dbReference type="Pfam" id="PF04239">
    <property type="entry name" value="DUF421"/>
    <property type="match status" value="1"/>
</dbReference>
<dbReference type="EMBL" id="FODJ01000008">
    <property type="protein sequence ID" value="SEO51424.1"/>
    <property type="molecule type" value="Genomic_DNA"/>
</dbReference>
<evidence type="ECO:0000256" key="5">
    <source>
        <dbReference type="ARBA" id="ARBA00022989"/>
    </source>
</evidence>
<feature type="transmembrane region" description="Helical" evidence="7">
    <location>
        <begin position="32"/>
        <end position="52"/>
    </location>
</feature>
<evidence type="ECO:0000313" key="11">
    <source>
        <dbReference type="Proteomes" id="UP000199300"/>
    </source>
</evidence>
<keyword evidence="5 7" id="KW-1133">Transmembrane helix</keyword>
<evidence type="ECO:0000313" key="10">
    <source>
        <dbReference type="EMBL" id="SEO51424.1"/>
    </source>
</evidence>
<feature type="transmembrane region" description="Helical" evidence="7">
    <location>
        <begin position="6"/>
        <end position="25"/>
    </location>
</feature>
<gene>
    <name evidence="10" type="ORF">SAMN04488134_108105</name>
</gene>
<sequence length="224" mass="25712">MHYGSILIETVFGFFVLFAMTKILGKTQIRQLTAFDFISALILGELVGNALYDDQVGIAEISFAVVIWGGLMYTTEWISQHFKRSRALIEGKPDIVIRKGKLDRQVMKKNKLDINQLQHMLRLKDVFTIRDVDYAILETDGTVSVLKKTYAQAPDRLDLNLPVKPVVLPFTLINDGEIIYDNLTEINQTQEWLEQQLALQQIASIKDVFYAEYEENELLHVQTM</sequence>
<dbReference type="InterPro" id="IPR023090">
    <property type="entry name" value="UPF0702_alpha/beta_dom_sf"/>
</dbReference>
<proteinExistence type="inferred from homology"/>
<feature type="domain" description="YetF-like N-terminal transmembrane" evidence="9">
    <location>
        <begin position="4"/>
        <end position="78"/>
    </location>
</feature>
<evidence type="ECO:0000256" key="2">
    <source>
        <dbReference type="ARBA" id="ARBA00006448"/>
    </source>
</evidence>
<evidence type="ECO:0000259" key="9">
    <source>
        <dbReference type="Pfam" id="PF20730"/>
    </source>
</evidence>
<evidence type="ECO:0000259" key="8">
    <source>
        <dbReference type="Pfam" id="PF04239"/>
    </source>
</evidence>
<evidence type="ECO:0000256" key="6">
    <source>
        <dbReference type="ARBA" id="ARBA00023136"/>
    </source>
</evidence>
<dbReference type="OrthoDB" id="1076133at2"/>
<dbReference type="Gene3D" id="3.30.240.20">
    <property type="entry name" value="bsu07140 like domains"/>
    <property type="match status" value="2"/>
</dbReference>
<comment type="similarity">
    <text evidence="2">Belongs to the UPF0702 family.</text>
</comment>
<name>A0A1H8QBX1_9BACI</name>
<dbReference type="PANTHER" id="PTHR34582:SF5">
    <property type="entry name" value="UPF0702 TRANSMEMBRANE PROTEIN YETF"/>
    <property type="match status" value="1"/>
</dbReference>
<dbReference type="RefSeq" id="WP_091498432.1">
    <property type="nucleotide sequence ID" value="NZ_FODJ01000008.1"/>
</dbReference>
<dbReference type="AlphaFoldDB" id="A0A1H8QBX1"/>
<feature type="transmembrane region" description="Helical" evidence="7">
    <location>
        <begin position="58"/>
        <end position="78"/>
    </location>
</feature>
<evidence type="ECO:0000256" key="3">
    <source>
        <dbReference type="ARBA" id="ARBA00022475"/>
    </source>
</evidence>
<evidence type="ECO:0000256" key="7">
    <source>
        <dbReference type="SAM" id="Phobius"/>
    </source>
</evidence>
<keyword evidence="4 7" id="KW-0812">Transmembrane</keyword>
<dbReference type="Proteomes" id="UP000199300">
    <property type="component" value="Unassembled WGS sequence"/>
</dbReference>
<keyword evidence="11" id="KW-1185">Reference proteome</keyword>
<protein>
    <submittedName>
        <fullName evidence="10">Uncharacterized membrane protein YcaP, DUF421 family</fullName>
    </submittedName>
</protein>
<keyword evidence="3" id="KW-1003">Cell membrane</keyword>
<dbReference type="InterPro" id="IPR007353">
    <property type="entry name" value="DUF421"/>
</dbReference>
<dbReference type="Pfam" id="PF20730">
    <property type="entry name" value="YetF_N"/>
    <property type="match status" value="1"/>
</dbReference>